<gene>
    <name evidence="1" type="ORF">U0035_09485</name>
</gene>
<organism evidence="1 2">
    <name type="scientific">Niabella yanshanensis</name>
    <dbReference type="NCBI Taxonomy" id="577386"/>
    <lineage>
        <taxon>Bacteria</taxon>
        <taxon>Pseudomonadati</taxon>
        <taxon>Bacteroidota</taxon>
        <taxon>Chitinophagia</taxon>
        <taxon>Chitinophagales</taxon>
        <taxon>Chitinophagaceae</taxon>
        <taxon>Niabella</taxon>
    </lineage>
</organism>
<dbReference type="InterPro" id="IPR036249">
    <property type="entry name" value="Thioredoxin-like_sf"/>
</dbReference>
<keyword evidence="2" id="KW-1185">Reference proteome</keyword>
<dbReference type="InterPro" id="IPR010634">
    <property type="entry name" value="DUF1223"/>
</dbReference>
<name>A0ABZ0WCW7_9BACT</name>
<dbReference type="EMBL" id="CP139960">
    <property type="protein sequence ID" value="WQD40376.1"/>
    <property type="molecule type" value="Genomic_DNA"/>
</dbReference>
<dbReference type="SUPFAM" id="SSF52833">
    <property type="entry name" value="Thioredoxin-like"/>
    <property type="match status" value="1"/>
</dbReference>
<dbReference type="RefSeq" id="WP_114792073.1">
    <property type="nucleotide sequence ID" value="NZ_CP139960.1"/>
</dbReference>
<dbReference type="Pfam" id="PF06764">
    <property type="entry name" value="DUF1223"/>
    <property type="match status" value="1"/>
</dbReference>
<proteinExistence type="predicted"/>
<protein>
    <submittedName>
        <fullName evidence="1">DUF1223 domain-containing protein</fullName>
    </submittedName>
</protein>
<dbReference type="PANTHER" id="PTHR36057:SF1">
    <property type="entry name" value="LIPOPROTEIN LIPID ATTACHMENT SITE-LIKE PROTEIN, PUTATIVE (DUF1223)-RELATED"/>
    <property type="match status" value="1"/>
</dbReference>
<sequence length="264" mass="29213">MILKRIAKALVYVAVILIISAFVCKKETGEQQPLAGVTGGFAVVELFTSEGCSSCPPADRLIGAIAEKYKNQPVYLLAYHVDYWDHQGWKDKYSNSQYSLRQQQYSNMLHSQIYTPQLIVNGKVEMAGSDGRAVEHAVQTALAASSNSSIDLSVKLSPAKADVMYKATSTGLKQDLLISLIEKKSNSYIKRGENKGLDLVHWQIVHQQKQIPLTNSSDGMVSFKLPRNFDSNNWELVGMVQHTKTGEIIGAVKLPFNESKYGSN</sequence>
<accession>A0ABZ0WCW7</accession>
<evidence type="ECO:0000313" key="2">
    <source>
        <dbReference type="Proteomes" id="UP001325680"/>
    </source>
</evidence>
<reference evidence="1 2" key="1">
    <citation type="submission" date="2023-12" db="EMBL/GenBank/DDBJ databases">
        <title>Genome sequencing and assembly of bacterial species from a model synthetic community.</title>
        <authorList>
            <person name="Hogle S.L."/>
        </authorList>
    </citation>
    <scope>NUCLEOTIDE SEQUENCE [LARGE SCALE GENOMIC DNA]</scope>
    <source>
        <strain evidence="1 2">HAMBI_3031</strain>
    </source>
</reference>
<dbReference type="PANTHER" id="PTHR36057">
    <property type="match status" value="1"/>
</dbReference>
<evidence type="ECO:0000313" key="1">
    <source>
        <dbReference type="EMBL" id="WQD40376.1"/>
    </source>
</evidence>
<dbReference type="Proteomes" id="UP001325680">
    <property type="component" value="Chromosome"/>
</dbReference>